<accession>A0AC59YKQ2</accession>
<organism evidence="1 2">
    <name type="scientific">Rangifer tarandus platyrhynchus</name>
    <name type="common">Svalbard reindeer</name>
    <dbReference type="NCBI Taxonomy" id="3082113"/>
    <lineage>
        <taxon>Eukaryota</taxon>
        <taxon>Metazoa</taxon>
        <taxon>Chordata</taxon>
        <taxon>Craniata</taxon>
        <taxon>Vertebrata</taxon>
        <taxon>Euteleostomi</taxon>
        <taxon>Mammalia</taxon>
        <taxon>Eutheria</taxon>
        <taxon>Laurasiatheria</taxon>
        <taxon>Artiodactyla</taxon>
        <taxon>Ruminantia</taxon>
        <taxon>Pecora</taxon>
        <taxon>Cervidae</taxon>
        <taxon>Odocoileinae</taxon>
        <taxon>Rangifer</taxon>
    </lineage>
</organism>
<proteinExistence type="predicted"/>
<reference evidence="1" key="1">
    <citation type="submission" date="2023-05" db="EMBL/GenBank/DDBJ databases">
        <authorList>
            <consortium name="ELIXIR-Norway"/>
        </authorList>
    </citation>
    <scope>NUCLEOTIDE SEQUENCE</scope>
</reference>
<dbReference type="Proteomes" id="UP001162501">
    <property type="component" value="Chromosome 17"/>
</dbReference>
<dbReference type="EMBL" id="OX596101">
    <property type="protein sequence ID" value="CAM9769822.1"/>
    <property type="molecule type" value="Genomic_DNA"/>
</dbReference>
<protein>
    <submittedName>
        <fullName evidence="1">Uncharacterized protein</fullName>
    </submittedName>
</protein>
<gene>
    <name evidence="1" type="ORF">MRATA1EN22A_LOCUS7200</name>
</gene>
<evidence type="ECO:0000313" key="2">
    <source>
        <dbReference type="Proteomes" id="UP001162501"/>
    </source>
</evidence>
<name>A0AC59YKQ2_RANTA</name>
<evidence type="ECO:0000313" key="1">
    <source>
        <dbReference type="EMBL" id="CAM9769822.1"/>
    </source>
</evidence>
<reference evidence="1" key="2">
    <citation type="submission" date="2025-03" db="EMBL/GenBank/DDBJ databases">
        <authorList>
            <consortium name="ELIXIR-Norway"/>
            <consortium name="Elixir Norway"/>
        </authorList>
    </citation>
    <scope>NUCLEOTIDE SEQUENCE</scope>
</reference>
<sequence length="152" mass="16146">MHRLCSRESLVKALGPGKDTSRKHVDGHPWGGGAVRRQDVRPLDAQVNKFARDSKLQCTDWIVSHCEVSRVTKGPAVKTGLTKHCKAVVSSPTSNEENKTLSTGSRQSPLQGQASSGWSRPTSLGAQEAEGAAAGGTGRPGQLLQLRGVRPT</sequence>